<dbReference type="EMBL" id="FNYH01000002">
    <property type="protein sequence ID" value="SEI46615.1"/>
    <property type="molecule type" value="Genomic_DNA"/>
</dbReference>
<dbReference type="InterPro" id="IPR050557">
    <property type="entry name" value="RTX_toxin/Mannuronan_C5-epim"/>
</dbReference>
<dbReference type="GO" id="GO:0005576">
    <property type="term" value="C:extracellular region"/>
    <property type="evidence" value="ECO:0007669"/>
    <property type="project" value="UniProtKB-SubCell"/>
</dbReference>
<evidence type="ECO:0000256" key="3">
    <source>
        <dbReference type="ARBA" id="ARBA00022837"/>
    </source>
</evidence>
<evidence type="ECO:0000256" key="2">
    <source>
        <dbReference type="ARBA" id="ARBA00022525"/>
    </source>
</evidence>
<accession>A0A1H6R4R0</accession>
<comment type="subcellular location">
    <subcellularLocation>
        <location evidence="1">Secreted</location>
    </subcellularLocation>
</comment>
<evidence type="ECO:0000259" key="4">
    <source>
        <dbReference type="Pfam" id="PF13946"/>
    </source>
</evidence>
<dbReference type="PANTHER" id="PTHR38340:SF1">
    <property type="entry name" value="S-LAYER PROTEIN"/>
    <property type="match status" value="1"/>
</dbReference>
<dbReference type="Pfam" id="PF13946">
    <property type="entry name" value="DUF4214"/>
    <property type="match status" value="2"/>
</dbReference>
<evidence type="ECO:0000313" key="5">
    <source>
        <dbReference type="EMBL" id="SEI46615.1"/>
    </source>
</evidence>
<evidence type="ECO:0000313" key="6">
    <source>
        <dbReference type="Proteomes" id="UP000242999"/>
    </source>
</evidence>
<reference evidence="6" key="1">
    <citation type="submission" date="2016-10" db="EMBL/GenBank/DDBJ databases">
        <authorList>
            <person name="Varghese N."/>
            <person name="Submissions S."/>
        </authorList>
    </citation>
    <scope>NUCLEOTIDE SEQUENCE [LARGE SCALE GENOMIC DNA]</scope>
    <source>
        <strain evidence="6">DSM 7165</strain>
    </source>
</reference>
<dbReference type="Pfam" id="PF00353">
    <property type="entry name" value="HemolysinCabind"/>
    <property type="match status" value="2"/>
</dbReference>
<dbReference type="Gene3D" id="2.150.10.10">
    <property type="entry name" value="Serralysin-like metalloprotease, C-terminal"/>
    <property type="match status" value="2"/>
</dbReference>
<dbReference type="Proteomes" id="UP000242999">
    <property type="component" value="Unassembled WGS sequence"/>
</dbReference>
<feature type="domain" description="DUF4214" evidence="4">
    <location>
        <begin position="96"/>
        <end position="163"/>
    </location>
</feature>
<dbReference type="InterPro" id="IPR001343">
    <property type="entry name" value="Hemolysn_Ca-bd"/>
</dbReference>
<dbReference type="InterPro" id="IPR038255">
    <property type="entry name" value="PBS_linker_sf"/>
</dbReference>
<dbReference type="GO" id="GO:0005509">
    <property type="term" value="F:calcium ion binding"/>
    <property type="evidence" value="ECO:0007669"/>
    <property type="project" value="InterPro"/>
</dbReference>
<protein>
    <submittedName>
        <fullName evidence="5">Hemolysin-type calcium-binding repeat-containing protein</fullName>
    </submittedName>
</protein>
<dbReference type="InterPro" id="IPR025282">
    <property type="entry name" value="DUF4214"/>
</dbReference>
<proteinExistence type="predicted"/>
<organism evidence="5 6">
    <name type="scientific">Allopseudospirillum japonicum</name>
    <dbReference type="NCBI Taxonomy" id="64971"/>
    <lineage>
        <taxon>Bacteria</taxon>
        <taxon>Pseudomonadati</taxon>
        <taxon>Pseudomonadota</taxon>
        <taxon>Gammaproteobacteria</taxon>
        <taxon>Oceanospirillales</taxon>
        <taxon>Oceanospirillaceae</taxon>
        <taxon>Allopseudospirillum</taxon>
    </lineage>
</organism>
<name>A0A1H6R4R0_9GAMM</name>
<dbReference type="PRINTS" id="PR00313">
    <property type="entry name" value="CABNDNGRPT"/>
</dbReference>
<dbReference type="RefSeq" id="WP_093308512.1">
    <property type="nucleotide sequence ID" value="NZ_FNYH01000002.1"/>
</dbReference>
<keyword evidence="6" id="KW-1185">Reference proteome</keyword>
<dbReference type="InterPro" id="IPR011049">
    <property type="entry name" value="Serralysin-like_metalloprot_C"/>
</dbReference>
<feature type="domain" description="DUF4214" evidence="4">
    <location>
        <begin position="3"/>
        <end position="56"/>
    </location>
</feature>
<dbReference type="OrthoDB" id="8612880at2"/>
<dbReference type="SUPFAM" id="SSF51120">
    <property type="entry name" value="beta-Roll"/>
    <property type="match status" value="2"/>
</dbReference>
<gene>
    <name evidence="5" type="ORF">SAMN05421831_102167</name>
</gene>
<dbReference type="InterPro" id="IPR018511">
    <property type="entry name" value="Hemolysin-typ_Ca-bd_CS"/>
</dbReference>
<sequence length="642" mass="69841">MSVVAQNFTTYVYNQLLKRNPDAEGLTYWEQQLDSTQVSAEDMFVYFLESPEFSDRYSPIIRLYMSAFNRFPDSEGMEYWAQEMANGQTPYQIARLLLSSTEYTDMYGSDVSHSDFVNSLYVNVLGRAGDPSGTAYWEEVLTQGLATQKDVLVSFSESQEAIEGMAKEVNTVLAYNAMLGREPTAEELRRAPSDPAILVSQLFQGTEYNGPLVPGYELEYWVDTQVLGDTLYLTDKSHGVVLADLREDQVTDAGTVLNVQDLVSAVNIDASDMRFNAARLYGDDDANKLTATGAADILYGRAGNDLLEGLSGNDTLYGDEGNDTLHGGYGEDRMFGGDGNDEFIIADLDEIHLEQEELQGGAGTDRLTLQESGAVDLSKVLMFDMEELELSNGGNTVTMVREQLLQLTNIVPAAQGDSILKLAQAATLDLEQMPQLQAFNKIYGATTGSNDLLGYAGDDYLVGGKNEDQLRGGEGVDYLEGGEGADIYVFNRADYSQQSVGATDFVGDTIHGLDFTQGDKIRLEAPLSGSTQALSLESGFYSSLTETIQANATIQSAFAGDDVDAVLLQVKAGTAAGYYLLVEEYNADYQPADATDTTDDAASLVNTETDTLNYDPASDLIIRLTGIESLNQLNGFSTSVFI</sequence>
<dbReference type="Gene3D" id="1.10.3130.20">
    <property type="entry name" value="Phycobilisome linker domain"/>
    <property type="match status" value="1"/>
</dbReference>
<dbReference type="STRING" id="64971.SAMN05421831_102167"/>
<dbReference type="AlphaFoldDB" id="A0A1H6R4R0"/>
<dbReference type="PROSITE" id="PS00330">
    <property type="entry name" value="HEMOLYSIN_CALCIUM"/>
    <property type="match status" value="2"/>
</dbReference>
<dbReference type="PANTHER" id="PTHR38340">
    <property type="entry name" value="S-LAYER PROTEIN"/>
    <property type="match status" value="1"/>
</dbReference>
<keyword evidence="2" id="KW-0964">Secreted</keyword>
<evidence type="ECO:0000256" key="1">
    <source>
        <dbReference type="ARBA" id="ARBA00004613"/>
    </source>
</evidence>
<keyword evidence="3" id="KW-0106">Calcium</keyword>